<dbReference type="CDD" id="cd00024">
    <property type="entry name" value="CD_CSD"/>
    <property type="match status" value="1"/>
</dbReference>
<evidence type="ECO:0000313" key="4">
    <source>
        <dbReference type="EMBL" id="KAK5973807.1"/>
    </source>
</evidence>
<dbReference type="InterPro" id="IPR023779">
    <property type="entry name" value="Chromodomain_CS"/>
</dbReference>
<sequence>MEEQEKEGEEYQVEDIVTHLEYVEAFELRGYIAFNPDSGHGLTHSKYVYLVKWLGYDDEANTWEPEENLVDCTEVLSIYKRKHGLPLYHETFSRQFNWIEPTTSLTKEEVNRLAFKNRDHDQITSASQLVRDPPTKKKRRDKETLQDFVVESDDDAVEYPPPKRKKVYRMFVSISTIPTKDYRNRMTFSAFTKRTCQDGAER</sequence>
<keyword evidence="5" id="KW-1185">Reference proteome</keyword>
<feature type="non-terminal residue" evidence="4">
    <location>
        <position position="202"/>
    </location>
</feature>
<comment type="caution">
    <text evidence="4">The sequence shown here is derived from an EMBL/GenBank/DDBJ whole genome shotgun (WGS) entry which is preliminary data.</text>
</comment>
<proteinExistence type="predicted"/>
<dbReference type="AlphaFoldDB" id="A0AAN8F7P2"/>
<comment type="subcellular location">
    <subcellularLocation>
        <location evidence="1">Nucleus</location>
    </subcellularLocation>
</comment>
<accession>A0AAN8F7P2</accession>
<organism evidence="4 5">
    <name type="scientific">Trichostrongylus colubriformis</name>
    <name type="common">Black scour worm</name>
    <dbReference type="NCBI Taxonomy" id="6319"/>
    <lineage>
        <taxon>Eukaryota</taxon>
        <taxon>Metazoa</taxon>
        <taxon>Ecdysozoa</taxon>
        <taxon>Nematoda</taxon>
        <taxon>Chromadorea</taxon>
        <taxon>Rhabditida</taxon>
        <taxon>Rhabditina</taxon>
        <taxon>Rhabditomorpha</taxon>
        <taxon>Strongyloidea</taxon>
        <taxon>Trichostrongylidae</taxon>
        <taxon>Trichostrongylus</taxon>
    </lineage>
</organism>
<dbReference type="EMBL" id="WIXE01015050">
    <property type="protein sequence ID" value="KAK5973807.1"/>
    <property type="molecule type" value="Genomic_DNA"/>
</dbReference>
<dbReference type="InterPro" id="IPR051219">
    <property type="entry name" value="Heterochromatin_chromo-domain"/>
</dbReference>
<dbReference type="SMART" id="SM00298">
    <property type="entry name" value="CHROMO"/>
    <property type="match status" value="1"/>
</dbReference>
<dbReference type="Proteomes" id="UP001331761">
    <property type="component" value="Unassembled WGS sequence"/>
</dbReference>
<evidence type="ECO:0000313" key="5">
    <source>
        <dbReference type="Proteomes" id="UP001331761"/>
    </source>
</evidence>
<keyword evidence="2" id="KW-0539">Nucleus</keyword>
<feature type="domain" description="Chromo" evidence="3">
    <location>
        <begin position="11"/>
        <end position="83"/>
    </location>
</feature>
<evidence type="ECO:0000259" key="3">
    <source>
        <dbReference type="PROSITE" id="PS50013"/>
    </source>
</evidence>
<gene>
    <name evidence="4" type="ORF">GCK32_017065</name>
</gene>
<dbReference type="Gene3D" id="2.40.50.40">
    <property type="match status" value="1"/>
</dbReference>
<dbReference type="InterPro" id="IPR000953">
    <property type="entry name" value="Chromo/chromo_shadow_dom"/>
</dbReference>
<reference evidence="4 5" key="1">
    <citation type="submission" date="2019-10" db="EMBL/GenBank/DDBJ databases">
        <title>Assembly and Annotation for the nematode Trichostrongylus colubriformis.</title>
        <authorList>
            <person name="Martin J."/>
        </authorList>
    </citation>
    <scope>NUCLEOTIDE SEQUENCE [LARGE SCALE GENOMIC DNA]</scope>
    <source>
        <strain evidence="4">G859</strain>
        <tissue evidence="4">Whole worm</tissue>
    </source>
</reference>
<dbReference type="GO" id="GO:0005634">
    <property type="term" value="C:nucleus"/>
    <property type="evidence" value="ECO:0007669"/>
    <property type="project" value="UniProtKB-SubCell"/>
</dbReference>
<dbReference type="SUPFAM" id="SSF54160">
    <property type="entry name" value="Chromo domain-like"/>
    <property type="match status" value="1"/>
</dbReference>
<protein>
    <submittedName>
        <fullName evidence="4">Chromo' (CHRromatin Organization MOdifier) domain protein</fullName>
    </submittedName>
</protein>
<dbReference type="PROSITE" id="PS50013">
    <property type="entry name" value="CHROMO_2"/>
    <property type="match status" value="1"/>
</dbReference>
<name>A0AAN8F7P2_TRICO</name>
<dbReference type="PROSITE" id="PS00598">
    <property type="entry name" value="CHROMO_1"/>
    <property type="match status" value="1"/>
</dbReference>
<dbReference type="Pfam" id="PF00385">
    <property type="entry name" value="Chromo"/>
    <property type="match status" value="1"/>
</dbReference>
<dbReference type="InterPro" id="IPR016197">
    <property type="entry name" value="Chromo-like_dom_sf"/>
</dbReference>
<dbReference type="InterPro" id="IPR023780">
    <property type="entry name" value="Chromo_domain"/>
</dbReference>
<evidence type="ECO:0000256" key="1">
    <source>
        <dbReference type="ARBA" id="ARBA00004123"/>
    </source>
</evidence>
<dbReference type="PANTHER" id="PTHR22812">
    <property type="entry name" value="CHROMOBOX PROTEIN"/>
    <property type="match status" value="1"/>
</dbReference>
<evidence type="ECO:0000256" key="2">
    <source>
        <dbReference type="ARBA" id="ARBA00023242"/>
    </source>
</evidence>